<proteinExistence type="predicted"/>
<sequence>MRKAIRAALVAAVAAASVTFIGTGTAHAAGDTQLGIDVGNIAWEQYTSTSTTVSVRRSEAGNEDCNYYTGFWTDPDNDRRTSHYSAACSPAKTTSGTMYSGGVKQSMPVSWRSRAWCADFAKYAFYWGTAEYSKLTPHSSSFITYGNDNGTWHSRTSGYIPRKGDAVVFNYDGGETDHVAIVTSYYADTVAKGYFYVVGGNQSDGVTHVKWYPSNTSIVGYASPKAK</sequence>
<protein>
    <submittedName>
        <fullName evidence="3">CHAP domain-containing protein</fullName>
    </submittedName>
</protein>
<organism evidence="3">
    <name type="scientific">Micromonospora carbonacea</name>
    <dbReference type="NCBI Taxonomy" id="47853"/>
    <lineage>
        <taxon>Bacteria</taxon>
        <taxon>Bacillati</taxon>
        <taxon>Actinomycetota</taxon>
        <taxon>Actinomycetes</taxon>
        <taxon>Micromonosporales</taxon>
        <taxon>Micromonosporaceae</taxon>
        <taxon>Micromonospora</taxon>
    </lineage>
</organism>
<reference evidence="3" key="1">
    <citation type="submission" date="2020-08" db="EMBL/GenBank/DDBJ databases">
        <title>A bifunctional nitrone conjugated secondary metabolite targeting the ribosome.</title>
        <authorList>
            <person name="Limbrick E.M."/>
            <person name="Graf M."/>
            <person name="Derewacz D.K."/>
            <person name="Nguyen F."/>
            <person name="Spraggins J.M."/>
            <person name="Wieland M."/>
            <person name="Ynigez-Gutierrez A.E."/>
            <person name="Reisman B.J."/>
            <person name="Zinshteyn B."/>
            <person name="McCulloch K."/>
            <person name="Iverson T.M."/>
            <person name="Green R."/>
            <person name="Wilson D.N."/>
            <person name="Bachmann B.O."/>
        </authorList>
    </citation>
    <scope>NUCLEOTIDE SEQUENCE</scope>
    <source>
        <strain evidence="3">Africana</strain>
    </source>
</reference>
<feature type="signal peptide" evidence="1">
    <location>
        <begin position="1"/>
        <end position="28"/>
    </location>
</feature>
<feature type="chain" id="PRO_5028050613" evidence="1">
    <location>
        <begin position="29"/>
        <end position="227"/>
    </location>
</feature>
<dbReference type="AlphaFoldDB" id="A0A7D5YER0"/>
<evidence type="ECO:0000256" key="1">
    <source>
        <dbReference type="SAM" id="SignalP"/>
    </source>
</evidence>
<name>A0A7D5YER0_9ACTN</name>
<dbReference type="InterPro" id="IPR007921">
    <property type="entry name" value="CHAP_dom"/>
</dbReference>
<accession>A0A7D5YER0</accession>
<dbReference type="EMBL" id="CP058905">
    <property type="protein sequence ID" value="QLJ98455.1"/>
    <property type="molecule type" value="Genomic_DNA"/>
</dbReference>
<keyword evidence="1" id="KW-0732">Signal</keyword>
<gene>
    <name evidence="3" type="ORF">HZU44_27925</name>
</gene>
<evidence type="ECO:0000259" key="2">
    <source>
        <dbReference type="Pfam" id="PF05257"/>
    </source>
</evidence>
<evidence type="ECO:0000313" key="3">
    <source>
        <dbReference type="EMBL" id="QLJ98455.1"/>
    </source>
</evidence>
<dbReference type="SUPFAM" id="SSF54001">
    <property type="entry name" value="Cysteine proteinases"/>
    <property type="match status" value="1"/>
</dbReference>
<dbReference type="Pfam" id="PF05257">
    <property type="entry name" value="CHAP"/>
    <property type="match status" value="1"/>
</dbReference>
<dbReference type="InterPro" id="IPR038765">
    <property type="entry name" value="Papain-like_cys_pep_sf"/>
</dbReference>
<feature type="domain" description="Peptidase C51" evidence="2">
    <location>
        <begin position="113"/>
        <end position="201"/>
    </location>
</feature>